<reference evidence="3 4" key="1">
    <citation type="submission" date="2019-04" db="EMBL/GenBank/DDBJ databases">
        <title>Genome sequencing of Clostridium botulinum Groups I-IV and Clostridium butyricum.</title>
        <authorList>
            <person name="Brunt J."/>
            <person name="Van Vliet A.H.M."/>
            <person name="Stringer S.C."/>
            <person name="Carter A.T."/>
            <person name="Peck M.W."/>
        </authorList>
    </citation>
    <scope>NUCLEOTIDE SEQUENCE [LARGE SCALE GENOMIC DNA]</scope>
    <source>
        <strain evidence="3 4">IFR 18/054</strain>
    </source>
</reference>
<protein>
    <submittedName>
        <fullName evidence="3">23S rRNA (Uracil(1939)-C(5))-methyltransferase RlmD</fullName>
        <ecNumber evidence="3">2.1.1.190</ecNumber>
    </submittedName>
</protein>
<dbReference type="Pfam" id="PF01938">
    <property type="entry name" value="TRAM"/>
    <property type="match status" value="1"/>
</dbReference>
<dbReference type="FunFam" id="2.40.50.140:FF:000097">
    <property type="entry name" value="23S rRNA (uracil(1939)-C(5))-methyltransferase RlmD"/>
    <property type="match status" value="1"/>
</dbReference>
<dbReference type="InterPro" id="IPR002792">
    <property type="entry name" value="TRAM_dom"/>
</dbReference>
<dbReference type="InterPro" id="IPR010280">
    <property type="entry name" value="U5_MeTrfase_fam"/>
</dbReference>
<feature type="binding site" evidence="1">
    <location>
        <position position="320"/>
    </location>
    <ligand>
        <name>S-adenosyl-L-methionine</name>
        <dbReference type="ChEBI" id="CHEBI:59789"/>
    </ligand>
</feature>
<organism evidence="3 4">
    <name type="scientific">Clostridium botulinum</name>
    <dbReference type="NCBI Taxonomy" id="1491"/>
    <lineage>
        <taxon>Bacteria</taxon>
        <taxon>Bacillati</taxon>
        <taxon>Bacillota</taxon>
        <taxon>Clostridia</taxon>
        <taxon>Eubacteriales</taxon>
        <taxon>Clostridiaceae</taxon>
        <taxon>Clostridium</taxon>
    </lineage>
</organism>
<dbReference type="Proteomes" id="UP000472521">
    <property type="component" value="Unassembled WGS sequence"/>
</dbReference>
<evidence type="ECO:0000313" key="3">
    <source>
        <dbReference type="EMBL" id="NFF02532.1"/>
    </source>
</evidence>
<dbReference type="InterPro" id="IPR029063">
    <property type="entry name" value="SAM-dependent_MTases_sf"/>
</dbReference>
<name>A0A6B4BHL8_CLOBO</name>
<feature type="active site" description="Nucleophile" evidence="1">
    <location>
        <position position="413"/>
    </location>
</feature>
<dbReference type="GO" id="GO:0070041">
    <property type="term" value="F:rRNA (uridine-C5-)-methyltransferase activity"/>
    <property type="evidence" value="ECO:0007669"/>
    <property type="project" value="UniProtKB-ARBA"/>
</dbReference>
<keyword evidence="1 3" id="KW-0808">Transferase</keyword>
<evidence type="ECO:0000313" key="4">
    <source>
        <dbReference type="Proteomes" id="UP000472521"/>
    </source>
</evidence>
<dbReference type="PANTHER" id="PTHR11061:SF30">
    <property type="entry name" value="TRNA (URACIL(54)-C(5))-METHYLTRANSFERASE"/>
    <property type="match status" value="1"/>
</dbReference>
<dbReference type="EMBL" id="SWND01000007">
    <property type="protein sequence ID" value="NFF02532.1"/>
    <property type="molecule type" value="Genomic_DNA"/>
</dbReference>
<dbReference type="PROSITE" id="PS51687">
    <property type="entry name" value="SAM_MT_RNA_M5U"/>
    <property type="match status" value="1"/>
</dbReference>
<feature type="binding site" evidence="1">
    <location>
        <position position="341"/>
    </location>
    <ligand>
        <name>S-adenosyl-L-methionine</name>
        <dbReference type="ChEBI" id="CHEBI:59789"/>
    </ligand>
</feature>
<proteinExistence type="inferred from homology"/>
<dbReference type="PROSITE" id="PS01230">
    <property type="entry name" value="TRMA_1"/>
    <property type="match status" value="1"/>
</dbReference>
<dbReference type="NCBIfam" id="TIGR00479">
    <property type="entry name" value="rumA"/>
    <property type="match status" value="1"/>
</dbReference>
<dbReference type="PROSITE" id="PS01231">
    <property type="entry name" value="TRMA_2"/>
    <property type="match status" value="1"/>
</dbReference>
<evidence type="ECO:0000256" key="1">
    <source>
        <dbReference type="PROSITE-ProRule" id="PRU01024"/>
    </source>
</evidence>
<dbReference type="InterPro" id="IPR030390">
    <property type="entry name" value="MeTrfase_TrmA_AS"/>
</dbReference>
<dbReference type="SUPFAM" id="SSF50249">
    <property type="entry name" value="Nucleic acid-binding proteins"/>
    <property type="match status" value="1"/>
</dbReference>
<gene>
    <name evidence="3" type="primary">rlmD</name>
    <name evidence="3" type="ORF">FCV25_12310</name>
</gene>
<dbReference type="Gene3D" id="3.40.50.150">
    <property type="entry name" value="Vaccinia Virus protein VP39"/>
    <property type="match status" value="1"/>
</dbReference>
<accession>A0A6B4BHL8</accession>
<dbReference type="InterPro" id="IPR030391">
    <property type="entry name" value="MeTrfase_TrmA_CS"/>
</dbReference>
<dbReference type="Pfam" id="PF05958">
    <property type="entry name" value="tRNA_U5-meth_tr"/>
    <property type="match status" value="1"/>
</dbReference>
<dbReference type="CDD" id="cd02440">
    <property type="entry name" value="AdoMet_MTases"/>
    <property type="match status" value="1"/>
</dbReference>
<feature type="binding site" evidence="1">
    <location>
        <position position="386"/>
    </location>
    <ligand>
        <name>S-adenosyl-L-methionine</name>
        <dbReference type="ChEBI" id="CHEBI:59789"/>
    </ligand>
</feature>
<evidence type="ECO:0000256" key="2">
    <source>
        <dbReference type="PROSITE-ProRule" id="PRU10015"/>
    </source>
</evidence>
<dbReference type="PROSITE" id="PS50926">
    <property type="entry name" value="TRAM"/>
    <property type="match status" value="1"/>
</dbReference>
<dbReference type="EC" id="2.1.1.190" evidence="3"/>
<comment type="similarity">
    <text evidence="1">Belongs to the class I-like SAM-binding methyltransferase superfamily. RNA M5U methyltransferase family.</text>
</comment>
<dbReference type="Gene3D" id="2.40.50.1070">
    <property type="match status" value="1"/>
</dbReference>
<feature type="active site" evidence="2">
    <location>
        <position position="413"/>
    </location>
</feature>
<feature type="binding site" evidence="1">
    <location>
        <position position="291"/>
    </location>
    <ligand>
        <name>S-adenosyl-L-methionine</name>
        <dbReference type="ChEBI" id="CHEBI:59789"/>
    </ligand>
</feature>
<comment type="caution">
    <text evidence="3">The sequence shown here is derived from an EMBL/GenBank/DDBJ whole genome shotgun (WGS) entry which is preliminary data.</text>
</comment>
<dbReference type="Gene3D" id="2.40.50.140">
    <property type="entry name" value="Nucleic acid-binding proteins"/>
    <property type="match status" value="1"/>
</dbReference>
<dbReference type="FunFam" id="3.40.50.150:FF:000009">
    <property type="entry name" value="23S rRNA (Uracil(1939)-C(5))-methyltransferase RlmD"/>
    <property type="match status" value="1"/>
</dbReference>
<dbReference type="PANTHER" id="PTHR11061">
    <property type="entry name" value="RNA M5U METHYLTRANSFERASE"/>
    <property type="match status" value="1"/>
</dbReference>
<dbReference type="AlphaFoldDB" id="A0A6B4BHL8"/>
<dbReference type="InterPro" id="IPR012340">
    <property type="entry name" value="NA-bd_OB-fold"/>
</dbReference>
<dbReference type="SUPFAM" id="SSF53335">
    <property type="entry name" value="S-adenosyl-L-methionine-dependent methyltransferases"/>
    <property type="match status" value="1"/>
</dbReference>
<keyword evidence="1" id="KW-0949">S-adenosyl-L-methionine</keyword>
<keyword evidence="1 3" id="KW-0489">Methyltransferase</keyword>
<sequence>MKNKYMRKGKEYEFLIEETEFPGTGVAQKDGVPVYIKGTVPGQKVLAKVTKKRREYAQAKLLEIIENIDYAIENKCPHFGQCGGCSTQYIPYEKQLQIKEEQLLKLFKSKEIKGFDFLGVEKSPEEYEYRNKMEFTFGDMEKGGDLTLGMHVKNRNFSIVTVDKCEIVDRDFRNILTTVVNYFNEKRLPKYRVMSHEGFLRNLVIRKAKNTGEILINIVTTSQMEFDFKEIVDMLLKVECKGEIKGILHTINDTLSDVVQVDKLEILYGRDYIIEELLGLKFKIAPEAFFQTNSKGAEKLYSIVKDFLGDASSKVVFDLYCGTGTIGQIVAPKAKKVIGVELIEEAVKAANENAKLNGLNNCEFIAGDVAKVIKDVKQKPDIIILDPPRPGVHPVALEYVVKFEPKEIIYVSCNPKTLVDDLKYLIDNGYKLEKVKGMDMFPHTPHTECVTRIERVKG</sequence>
<dbReference type="GO" id="GO:0070475">
    <property type="term" value="P:rRNA base methylation"/>
    <property type="evidence" value="ECO:0007669"/>
    <property type="project" value="TreeGrafter"/>
</dbReference>